<feature type="compositionally biased region" description="Polar residues" evidence="1">
    <location>
        <begin position="70"/>
        <end position="86"/>
    </location>
</feature>
<dbReference type="RefSeq" id="WP_155545117.1">
    <property type="nucleotide sequence ID" value="NZ_CABVGP010000002.1"/>
</dbReference>
<evidence type="ECO:0000313" key="3">
    <source>
        <dbReference type="EMBL" id="VVJ19923.1"/>
    </source>
</evidence>
<organism evidence="3 4">
    <name type="scientific">Amycolatopsis camponoti</name>
    <dbReference type="NCBI Taxonomy" id="2606593"/>
    <lineage>
        <taxon>Bacteria</taxon>
        <taxon>Bacillati</taxon>
        <taxon>Actinomycetota</taxon>
        <taxon>Actinomycetes</taxon>
        <taxon>Pseudonocardiales</taxon>
        <taxon>Pseudonocardiaceae</taxon>
        <taxon>Amycolatopsis</taxon>
    </lineage>
</organism>
<gene>
    <name evidence="3" type="ORF">AA23TX_04944</name>
</gene>
<name>A0A6I8LT43_9PSEU</name>
<dbReference type="PROSITE" id="PS51257">
    <property type="entry name" value="PROKAR_LIPOPROTEIN"/>
    <property type="match status" value="1"/>
</dbReference>
<feature type="region of interest" description="Disordered" evidence="1">
    <location>
        <begin position="64"/>
        <end position="86"/>
    </location>
</feature>
<dbReference type="Proteomes" id="UP000399805">
    <property type="component" value="Unassembled WGS sequence"/>
</dbReference>
<dbReference type="EMBL" id="CABVGP010000002">
    <property type="protein sequence ID" value="VVJ19923.1"/>
    <property type="molecule type" value="Genomic_DNA"/>
</dbReference>
<sequence length="192" mass="19947">MKIVLGLLGACLLLTACTEPPAPTAPTVTVTAPATLTTAPAVDPATRAWLDGFCSAIHGYRKRTNEEAAPSTSQPHSVQESQQALSEQLGGIADRAGEVVDRLAALPPAPVPLAETVRKAFAEKYATARDRARDAKTALDRAKPGDIASQDPAVKALEQAQQDVDGTYDPVAPLVESRELVTAAAVTPGCKA</sequence>
<dbReference type="AlphaFoldDB" id="A0A6I8LT43"/>
<proteinExistence type="predicted"/>
<evidence type="ECO:0000256" key="1">
    <source>
        <dbReference type="SAM" id="MobiDB-lite"/>
    </source>
</evidence>
<evidence type="ECO:0008006" key="5">
    <source>
        <dbReference type="Google" id="ProtNLM"/>
    </source>
</evidence>
<feature type="chain" id="PRO_5026360682" description="Lipoprotein" evidence="2">
    <location>
        <begin position="23"/>
        <end position="192"/>
    </location>
</feature>
<keyword evidence="2" id="KW-0732">Signal</keyword>
<evidence type="ECO:0000313" key="4">
    <source>
        <dbReference type="Proteomes" id="UP000399805"/>
    </source>
</evidence>
<evidence type="ECO:0000256" key="2">
    <source>
        <dbReference type="SAM" id="SignalP"/>
    </source>
</evidence>
<feature type="signal peptide" evidence="2">
    <location>
        <begin position="1"/>
        <end position="22"/>
    </location>
</feature>
<keyword evidence="4" id="KW-1185">Reference proteome</keyword>
<reference evidence="3 4" key="1">
    <citation type="submission" date="2019-09" db="EMBL/GenBank/DDBJ databases">
        <authorList>
            <person name="Leyn A S."/>
        </authorList>
    </citation>
    <scope>NUCLEOTIDE SEQUENCE [LARGE SCALE GENOMIC DNA]</scope>
    <source>
        <strain evidence="3">AA231_1</strain>
    </source>
</reference>
<protein>
    <recommendedName>
        <fullName evidence="5">Lipoprotein</fullName>
    </recommendedName>
</protein>
<accession>A0A6I8LT43</accession>